<keyword evidence="1" id="KW-0472">Membrane</keyword>
<keyword evidence="1" id="KW-0812">Transmembrane</keyword>
<protein>
    <submittedName>
        <fullName evidence="2">Uncharacterized protein</fullName>
    </submittedName>
</protein>
<evidence type="ECO:0000313" key="3">
    <source>
        <dbReference type="Proteomes" id="UP001358417"/>
    </source>
</evidence>
<feature type="transmembrane region" description="Helical" evidence="1">
    <location>
        <begin position="26"/>
        <end position="45"/>
    </location>
</feature>
<evidence type="ECO:0000313" key="2">
    <source>
        <dbReference type="EMBL" id="KAK5050489.1"/>
    </source>
</evidence>
<evidence type="ECO:0000256" key="1">
    <source>
        <dbReference type="SAM" id="Phobius"/>
    </source>
</evidence>
<dbReference type="AlphaFoldDB" id="A0AAV9N6Y5"/>
<keyword evidence="3" id="KW-1185">Reference proteome</keyword>
<dbReference type="Proteomes" id="UP001358417">
    <property type="component" value="Unassembled WGS sequence"/>
</dbReference>
<accession>A0AAV9N6Y5</accession>
<sequence length="286" mass="32387">MAICIATIVATFTARCTFSIEIEISYWMYWGGYFCVFGSAPDAITVTRASRWVKLNWTATVLFIQHMVMLYHGIWFVWCGYDQVFARMPCGTYQFLLAPMLDPSQPYKHVRDVLMILAMPTYRLRCAVFGIIAYGLSIAAIELTLKWNKVVNVNYLAATGQYISLTVGAGSLISVIWSIIRQETERRRQARTQQILQQQHDEEGIELQSTSNGFSTALRHAFEQRDAEFFRSGGLLPATEPEAAQYTDSISRNGQFLMSGGLAAMDELHALPWTDLRRSALSQPHE</sequence>
<name>A0AAV9N6Y5_9EURO</name>
<feature type="transmembrane region" description="Helical" evidence="1">
    <location>
        <begin position="161"/>
        <end position="180"/>
    </location>
</feature>
<proteinExistence type="predicted"/>
<gene>
    <name evidence="2" type="ORF">LTR84_003770</name>
</gene>
<keyword evidence="1" id="KW-1133">Transmembrane helix</keyword>
<comment type="caution">
    <text evidence="2">The sequence shown here is derived from an EMBL/GenBank/DDBJ whole genome shotgun (WGS) entry which is preliminary data.</text>
</comment>
<organism evidence="2 3">
    <name type="scientific">Exophiala bonariae</name>
    <dbReference type="NCBI Taxonomy" id="1690606"/>
    <lineage>
        <taxon>Eukaryota</taxon>
        <taxon>Fungi</taxon>
        <taxon>Dikarya</taxon>
        <taxon>Ascomycota</taxon>
        <taxon>Pezizomycotina</taxon>
        <taxon>Eurotiomycetes</taxon>
        <taxon>Chaetothyriomycetidae</taxon>
        <taxon>Chaetothyriales</taxon>
        <taxon>Herpotrichiellaceae</taxon>
        <taxon>Exophiala</taxon>
    </lineage>
</organism>
<feature type="transmembrane region" description="Helical" evidence="1">
    <location>
        <begin position="122"/>
        <end position="141"/>
    </location>
</feature>
<dbReference type="EMBL" id="JAVRRD010000017">
    <property type="protein sequence ID" value="KAK5050489.1"/>
    <property type="molecule type" value="Genomic_DNA"/>
</dbReference>
<dbReference type="RefSeq" id="XP_064705075.1">
    <property type="nucleotide sequence ID" value="XM_064847354.1"/>
</dbReference>
<reference evidence="2 3" key="1">
    <citation type="submission" date="2023-08" db="EMBL/GenBank/DDBJ databases">
        <title>Black Yeasts Isolated from many extreme environments.</title>
        <authorList>
            <person name="Coleine C."/>
            <person name="Stajich J.E."/>
            <person name="Selbmann L."/>
        </authorList>
    </citation>
    <scope>NUCLEOTIDE SEQUENCE [LARGE SCALE GENOMIC DNA]</scope>
    <source>
        <strain evidence="2 3">CCFEE 5792</strain>
    </source>
</reference>
<dbReference type="GeneID" id="89971953"/>
<feature type="transmembrane region" description="Helical" evidence="1">
    <location>
        <begin position="57"/>
        <end position="78"/>
    </location>
</feature>